<dbReference type="Pfam" id="PF13545">
    <property type="entry name" value="HTH_Crp_2"/>
    <property type="match status" value="1"/>
</dbReference>
<dbReference type="CDD" id="cd00038">
    <property type="entry name" value="CAP_ED"/>
    <property type="match status" value="1"/>
</dbReference>
<keyword evidence="2" id="KW-0238">DNA-binding</keyword>
<keyword evidence="6" id="KW-0808">Transferase</keyword>
<dbReference type="Pfam" id="PF00027">
    <property type="entry name" value="cNMP_binding"/>
    <property type="match status" value="1"/>
</dbReference>
<evidence type="ECO:0000256" key="3">
    <source>
        <dbReference type="ARBA" id="ARBA00023163"/>
    </source>
</evidence>
<evidence type="ECO:0000259" key="4">
    <source>
        <dbReference type="Pfam" id="PF00027"/>
    </source>
</evidence>
<proteinExistence type="predicted"/>
<dbReference type="GO" id="GO:0006355">
    <property type="term" value="P:regulation of DNA-templated transcription"/>
    <property type="evidence" value="ECO:0007669"/>
    <property type="project" value="InterPro"/>
</dbReference>
<evidence type="ECO:0000256" key="1">
    <source>
        <dbReference type="ARBA" id="ARBA00023015"/>
    </source>
</evidence>
<dbReference type="RefSeq" id="WP_067660020.1">
    <property type="nucleotide sequence ID" value="NZ_FQXG01000008.1"/>
</dbReference>
<keyword evidence="1" id="KW-0805">Transcription regulation</keyword>
<feature type="domain" description="HTH crp-type" evidence="5">
    <location>
        <begin position="154"/>
        <end position="211"/>
    </location>
</feature>
<dbReference type="InterPro" id="IPR036390">
    <property type="entry name" value="WH_DNA-bd_sf"/>
</dbReference>
<dbReference type="GO" id="GO:0016301">
    <property type="term" value="F:kinase activity"/>
    <property type="evidence" value="ECO:0007669"/>
    <property type="project" value="UniProtKB-KW"/>
</dbReference>
<gene>
    <name evidence="6" type="ORF">SAMN02745129_4410</name>
</gene>
<feature type="domain" description="Cyclic nucleotide-binding" evidence="4">
    <location>
        <begin position="44"/>
        <end position="117"/>
    </location>
</feature>
<dbReference type="SUPFAM" id="SSF51206">
    <property type="entry name" value="cAMP-binding domain-like"/>
    <property type="match status" value="1"/>
</dbReference>
<keyword evidence="3" id="KW-0804">Transcription</keyword>
<dbReference type="OrthoDB" id="9774616at2"/>
<keyword evidence="6" id="KW-0418">Kinase</keyword>
<evidence type="ECO:0000259" key="5">
    <source>
        <dbReference type="Pfam" id="PF13545"/>
    </source>
</evidence>
<dbReference type="InterPro" id="IPR000595">
    <property type="entry name" value="cNMP-bd_dom"/>
</dbReference>
<sequence length="212" mass="24221">MSTSTTHYQRMLKLHLAPEHYPMLFDYLLSHGRVVRHAADVQFLQQDSPIDYIGLLLSGSAEAYTLDEQGQQVLVAERGPGGWYGLMEFLDGHTLPLSSRTLSEVLELRIPHRALRAAEAPKAEVFELVARQLAVNLRLAHRVFAMHKNPDIDERLHACLRELADASGNVTTTHDKLAAYLDISRFKVQRMLKKLEQQGMVECHYRRIRLLQ</sequence>
<dbReference type="GO" id="GO:0003677">
    <property type="term" value="F:DNA binding"/>
    <property type="evidence" value="ECO:0007669"/>
    <property type="project" value="UniProtKB-KW"/>
</dbReference>
<organism evidence="6 7">
    <name type="scientific">Ferrimonas marina</name>
    <dbReference type="NCBI Taxonomy" id="299255"/>
    <lineage>
        <taxon>Bacteria</taxon>
        <taxon>Pseudomonadati</taxon>
        <taxon>Pseudomonadota</taxon>
        <taxon>Gammaproteobacteria</taxon>
        <taxon>Alteromonadales</taxon>
        <taxon>Ferrimonadaceae</taxon>
        <taxon>Ferrimonas</taxon>
    </lineage>
</organism>
<dbReference type="STRING" id="299255.SAMN02745129_4410"/>
<dbReference type="EMBL" id="FQXG01000008">
    <property type="protein sequence ID" value="SHI15252.1"/>
    <property type="molecule type" value="Genomic_DNA"/>
</dbReference>
<name>A0A1M5YT51_9GAMM</name>
<accession>A0A1M5YT51</accession>
<dbReference type="Proteomes" id="UP000184268">
    <property type="component" value="Unassembled WGS sequence"/>
</dbReference>
<evidence type="ECO:0000256" key="2">
    <source>
        <dbReference type="ARBA" id="ARBA00023125"/>
    </source>
</evidence>
<dbReference type="Gene3D" id="2.60.120.10">
    <property type="entry name" value="Jelly Rolls"/>
    <property type="match status" value="1"/>
</dbReference>
<dbReference type="InterPro" id="IPR012318">
    <property type="entry name" value="HTH_CRP"/>
</dbReference>
<dbReference type="AlphaFoldDB" id="A0A1M5YT51"/>
<dbReference type="InterPro" id="IPR018490">
    <property type="entry name" value="cNMP-bd_dom_sf"/>
</dbReference>
<evidence type="ECO:0000313" key="7">
    <source>
        <dbReference type="Proteomes" id="UP000184268"/>
    </source>
</evidence>
<evidence type="ECO:0000313" key="6">
    <source>
        <dbReference type="EMBL" id="SHI15252.1"/>
    </source>
</evidence>
<dbReference type="SUPFAM" id="SSF46785">
    <property type="entry name" value="Winged helix' DNA-binding domain"/>
    <property type="match status" value="1"/>
</dbReference>
<dbReference type="InterPro" id="IPR014710">
    <property type="entry name" value="RmlC-like_jellyroll"/>
</dbReference>
<reference evidence="6 7" key="1">
    <citation type="submission" date="2016-11" db="EMBL/GenBank/DDBJ databases">
        <authorList>
            <person name="Jaros S."/>
            <person name="Januszkiewicz K."/>
            <person name="Wedrychowicz H."/>
        </authorList>
    </citation>
    <scope>NUCLEOTIDE SEQUENCE [LARGE SCALE GENOMIC DNA]</scope>
    <source>
        <strain evidence="6 7">DSM 16917</strain>
    </source>
</reference>
<protein>
    <submittedName>
        <fullName evidence="6">cAMP-binding domain of CRP or a regulatory subunit of cAMP-dependent protein kinases</fullName>
    </submittedName>
</protein>
<keyword evidence="7" id="KW-1185">Reference proteome</keyword>